<comment type="caution">
    <text evidence="1">The sequence shown here is derived from an EMBL/GenBank/DDBJ whole genome shotgun (WGS) entry which is preliminary data.</text>
</comment>
<name>A0A7X0MR85_9HYPH</name>
<dbReference type="EMBL" id="JACHBU010000001">
    <property type="protein sequence ID" value="MBB6506930.1"/>
    <property type="molecule type" value="Genomic_DNA"/>
</dbReference>
<evidence type="ECO:0000313" key="1">
    <source>
        <dbReference type="EMBL" id="MBB6506930.1"/>
    </source>
</evidence>
<proteinExistence type="predicted"/>
<sequence>MANSFLRNAMNRVVEARQRQVSRYVNGAMLGLDDATLKSLGTTREELQRQGATRYIF</sequence>
<accession>A0A7X0MR85</accession>
<dbReference type="AlphaFoldDB" id="A0A7X0MR85"/>
<reference evidence="1 2" key="1">
    <citation type="submission" date="2020-08" db="EMBL/GenBank/DDBJ databases">
        <title>The Agave Microbiome: Exploring the role of microbial communities in plant adaptations to desert environments.</title>
        <authorList>
            <person name="Partida-Martinez L.P."/>
        </authorList>
    </citation>
    <scope>NUCLEOTIDE SEQUENCE [LARGE SCALE GENOMIC DNA]</scope>
    <source>
        <strain evidence="1 2">AS3.12</strain>
    </source>
</reference>
<evidence type="ECO:0008006" key="3">
    <source>
        <dbReference type="Google" id="ProtNLM"/>
    </source>
</evidence>
<gene>
    <name evidence="1" type="ORF">F4695_000249</name>
</gene>
<dbReference type="RefSeq" id="WP_062456227.1">
    <property type="nucleotide sequence ID" value="NZ_JACHBU010000001.1"/>
</dbReference>
<keyword evidence="2" id="KW-1185">Reference proteome</keyword>
<organism evidence="1 2">
    <name type="scientific">Rhizobium soli</name>
    <dbReference type="NCBI Taxonomy" id="424798"/>
    <lineage>
        <taxon>Bacteria</taxon>
        <taxon>Pseudomonadati</taxon>
        <taxon>Pseudomonadota</taxon>
        <taxon>Alphaproteobacteria</taxon>
        <taxon>Hyphomicrobiales</taxon>
        <taxon>Rhizobiaceae</taxon>
        <taxon>Rhizobium/Agrobacterium group</taxon>
        <taxon>Rhizobium</taxon>
    </lineage>
</organism>
<dbReference type="Proteomes" id="UP000585437">
    <property type="component" value="Unassembled WGS sequence"/>
</dbReference>
<evidence type="ECO:0000313" key="2">
    <source>
        <dbReference type="Proteomes" id="UP000585437"/>
    </source>
</evidence>
<protein>
    <recommendedName>
        <fullName evidence="3">Aminoglycoside phosphotransferase</fullName>
    </recommendedName>
</protein>